<dbReference type="EMBL" id="JAEPQZ010000018">
    <property type="protein sequence ID" value="KAG2172005.1"/>
    <property type="molecule type" value="Genomic_DNA"/>
</dbReference>
<dbReference type="SUPFAM" id="SSF50998">
    <property type="entry name" value="Quinoprotein alcohol dehydrogenase-like"/>
    <property type="match status" value="1"/>
</dbReference>
<evidence type="ECO:0000256" key="2">
    <source>
        <dbReference type="ARBA" id="ARBA00022737"/>
    </source>
</evidence>
<feature type="domain" description="Gem-associated protein 5 second beta-propeller" evidence="5">
    <location>
        <begin position="352"/>
        <end position="677"/>
    </location>
</feature>
<proteinExistence type="predicted"/>
<evidence type="ECO:0000313" key="7">
    <source>
        <dbReference type="Proteomes" id="UP000654370"/>
    </source>
</evidence>
<dbReference type="PROSITE" id="PS00678">
    <property type="entry name" value="WD_REPEATS_1"/>
    <property type="match status" value="1"/>
</dbReference>
<feature type="repeat" description="WD" evidence="3">
    <location>
        <begin position="213"/>
        <end position="235"/>
    </location>
</feature>
<dbReference type="Proteomes" id="UP000654370">
    <property type="component" value="Unassembled WGS sequence"/>
</dbReference>
<feature type="repeat" description="WD" evidence="3">
    <location>
        <begin position="610"/>
        <end position="653"/>
    </location>
</feature>
<dbReference type="SMART" id="SM00320">
    <property type="entry name" value="WD40"/>
    <property type="match status" value="11"/>
</dbReference>
<evidence type="ECO:0000313" key="6">
    <source>
        <dbReference type="EMBL" id="KAG2172005.1"/>
    </source>
</evidence>
<keyword evidence="7" id="KW-1185">Reference proteome</keyword>
<dbReference type="GO" id="GO:0000387">
    <property type="term" value="P:spliceosomal snRNP assembly"/>
    <property type="evidence" value="ECO:0007669"/>
    <property type="project" value="TreeGrafter"/>
</dbReference>
<dbReference type="Pfam" id="PF00400">
    <property type="entry name" value="WD40"/>
    <property type="match status" value="1"/>
</dbReference>
<sequence>MAQADRPCEIFPSSPNWFSTCVAAVCSPLGLYVYASRNKVIALNTNTLRVKTSFVASQHKLNAIAIHNTTCFTSGQDKVIRSWDLESGEPQGGHTRHQSEVFALCSTQNGDILLSGDKAGQLSIWHRPQSTVASKVHFSSAIKCISRCNVDDQDIFAIGYANGMIIAGKVNQANQFETLYRLENQIDEIQSLQWQVKVSEEENSDGTVKWPKLASGSRDGTLVVWNVQQETVFRKVTPPKDKQLTTNQQARSFMAAAWSVHEADRLYFSSYNGDFMMIDLDKPVPKANKMKRFSEFHTRPVFGLDIVDLGRCAISYSMDRTIVKWDVKSMKKLFSIRTMGAIAYSMDVSRTDINKMAIGLGDSNIKIWTIPISEDSFKPQTSGGTVYASENVWKGLKGKITKVKWHPTNEGSLIYGTEYGSVGLMDTYTSKNITFKSYHKSTIYSLDWIIHSDTLMDVLQQLEGNSQGPWLVSSDGKSIFLHDIYKQHKAALDIDQILSETNRDWIASVKEKGIQRCDVAIHNEASLIAIGNSDGSIEVYSLKSLKLVYTANNQTKRTNSMKWRMTNGTDGIYLATGSADTTVCIHVLSDIPQNNSPAIPVPATESFQVYRAHLQEITEIAWCPTGSNELVASASSDGNIIIWSIESGCILSSISTIGRIKSLCWSPTFPRFLYSGGEDHCINVWNLSDLPPYDKKQVKRITIDSLNLNAKLIGRSGTENSKAVPAKRAADVATPNYLGTPIRKKAKSYADTQLLVAVEAALQSRNRIATCSECLQLAVSAGNTATSIMEYMVNETKNRLGNGHADRREQFIRYCSLMPETDQIGEQNLSSLLFKTKNDVRDLINQEVIACDRTDASKSLSGVSDLNIPTVFNPKIILNTLTNNQALLENNENDTSTVTLEDWITVALSPMASRDLWESNITRLAAKLAATNNPHGAVMCYLAVYNVYRAIEVYRKAKLFKEAIAVAKLRLPHGDEIHSELLNEWGAELEINSQYELAAKCYLQSKRPGYEVNTLNALARSSDSIALYWSAAVAKAMNHSSAKERFNLWVAEVEREMASDEKDENIAF</sequence>
<dbReference type="AlphaFoldDB" id="A0A8H7PDN5"/>
<dbReference type="Pfam" id="PF23775">
    <property type="entry name" value="Beta-prop_RIG_2nd"/>
    <property type="match status" value="1"/>
</dbReference>
<dbReference type="SUPFAM" id="SSF50978">
    <property type="entry name" value="WD40 repeat-like"/>
    <property type="match status" value="2"/>
</dbReference>
<dbReference type="InterPro" id="IPR019775">
    <property type="entry name" value="WD40_repeat_CS"/>
</dbReference>
<evidence type="ECO:0000256" key="1">
    <source>
        <dbReference type="ARBA" id="ARBA00022574"/>
    </source>
</evidence>
<dbReference type="InterPro" id="IPR056424">
    <property type="entry name" value="Beta-prop_GEMI5_2nd"/>
</dbReference>
<comment type="caution">
    <text evidence="6">The sequence shown here is derived from an EMBL/GenBank/DDBJ whole genome shotgun (WGS) entry which is preliminary data.</text>
</comment>
<accession>A0A8H7PDN5</accession>
<dbReference type="InterPro" id="IPR015943">
    <property type="entry name" value="WD40/YVTN_repeat-like_dom_sf"/>
</dbReference>
<dbReference type="PANTHER" id="PTHR46362:SF1">
    <property type="entry name" value="GEM-ASSOCIATED PROTEIN 5"/>
    <property type="match status" value="1"/>
</dbReference>
<dbReference type="InterPro" id="IPR036322">
    <property type="entry name" value="WD40_repeat_dom_sf"/>
</dbReference>
<dbReference type="GO" id="GO:0005634">
    <property type="term" value="C:nucleus"/>
    <property type="evidence" value="ECO:0007669"/>
    <property type="project" value="TreeGrafter"/>
</dbReference>
<dbReference type="PROSITE" id="PS50294">
    <property type="entry name" value="WD_REPEATS_REGION"/>
    <property type="match status" value="1"/>
</dbReference>
<feature type="domain" description="Gem-associated protein 5 TPR" evidence="4">
    <location>
        <begin position="896"/>
        <end position="1047"/>
    </location>
</feature>
<evidence type="ECO:0000259" key="4">
    <source>
        <dbReference type="Pfam" id="PF23774"/>
    </source>
</evidence>
<organism evidence="6 7">
    <name type="scientific">Mortierella isabellina</name>
    <name type="common">Filamentous fungus</name>
    <name type="synonym">Umbelopsis isabellina</name>
    <dbReference type="NCBI Taxonomy" id="91625"/>
    <lineage>
        <taxon>Eukaryota</taxon>
        <taxon>Fungi</taxon>
        <taxon>Fungi incertae sedis</taxon>
        <taxon>Mucoromycota</taxon>
        <taxon>Mucoromycotina</taxon>
        <taxon>Umbelopsidomycetes</taxon>
        <taxon>Umbelopsidales</taxon>
        <taxon>Umbelopsidaceae</taxon>
        <taxon>Umbelopsis</taxon>
    </lineage>
</organism>
<evidence type="ECO:0000256" key="3">
    <source>
        <dbReference type="PROSITE-ProRule" id="PRU00221"/>
    </source>
</evidence>
<dbReference type="InterPro" id="IPR052640">
    <property type="entry name" value="Gemin-5"/>
</dbReference>
<keyword evidence="2" id="KW-0677">Repeat</keyword>
<dbReference type="InterPro" id="IPR056421">
    <property type="entry name" value="TPR_GEMI5"/>
</dbReference>
<dbReference type="PROSITE" id="PS50082">
    <property type="entry name" value="WD_REPEATS_2"/>
    <property type="match status" value="2"/>
</dbReference>
<dbReference type="GO" id="GO:0003730">
    <property type="term" value="F:mRNA 3'-UTR binding"/>
    <property type="evidence" value="ECO:0007669"/>
    <property type="project" value="TreeGrafter"/>
</dbReference>
<evidence type="ECO:0000259" key="5">
    <source>
        <dbReference type="Pfam" id="PF23775"/>
    </source>
</evidence>
<dbReference type="GO" id="GO:0032797">
    <property type="term" value="C:SMN complex"/>
    <property type="evidence" value="ECO:0007669"/>
    <property type="project" value="TreeGrafter"/>
</dbReference>
<dbReference type="Gene3D" id="2.130.10.10">
    <property type="entry name" value="YVTN repeat-like/Quinoprotein amine dehydrogenase"/>
    <property type="match status" value="2"/>
</dbReference>
<dbReference type="InterPro" id="IPR001680">
    <property type="entry name" value="WD40_rpt"/>
</dbReference>
<dbReference type="PANTHER" id="PTHR46362">
    <property type="entry name" value="GEM-ASSOCIATED PROTEIN 5"/>
    <property type="match status" value="1"/>
</dbReference>
<gene>
    <name evidence="6" type="ORF">INT43_001482</name>
</gene>
<dbReference type="InterPro" id="IPR011047">
    <property type="entry name" value="Quinoprotein_ADH-like_sf"/>
</dbReference>
<reference evidence="6" key="1">
    <citation type="submission" date="2020-12" db="EMBL/GenBank/DDBJ databases">
        <title>Metabolic potential, ecology and presence of endohyphal bacteria is reflected in genomic diversity of Mucoromycotina.</title>
        <authorList>
            <person name="Muszewska A."/>
            <person name="Okrasinska A."/>
            <person name="Steczkiewicz K."/>
            <person name="Drgas O."/>
            <person name="Orlowska M."/>
            <person name="Perlinska-Lenart U."/>
            <person name="Aleksandrzak-Piekarczyk T."/>
            <person name="Szatraj K."/>
            <person name="Zielenkiewicz U."/>
            <person name="Pilsyk S."/>
            <person name="Malc E."/>
            <person name="Mieczkowski P."/>
            <person name="Kruszewska J.S."/>
            <person name="Biernat P."/>
            <person name="Pawlowska J."/>
        </authorList>
    </citation>
    <scope>NUCLEOTIDE SEQUENCE</scope>
    <source>
        <strain evidence="6">WA0000067209</strain>
    </source>
</reference>
<keyword evidence="1 3" id="KW-0853">WD repeat</keyword>
<name>A0A8H7PDN5_MORIS</name>
<protein>
    <submittedName>
        <fullName evidence="6">Uncharacterized protein</fullName>
    </submittedName>
</protein>
<dbReference type="Pfam" id="PF23774">
    <property type="entry name" value="TPR_GEMI5"/>
    <property type="match status" value="1"/>
</dbReference>
<dbReference type="OrthoDB" id="7326421at2759"/>